<keyword evidence="4" id="KW-0378">Hydrolase</keyword>
<evidence type="ECO:0000256" key="6">
    <source>
        <dbReference type="PIRSR" id="PIRSR611782-1"/>
    </source>
</evidence>
<gene>
    <name evidence="9" type="ORF">GF068_34875</name>
</gene>
<organism evidence="9 10">
    <name type="scientific">Polyangium spumosum</name>
    <dbReference type="NCBI Taxonomy" id="889282"/>
    <lineage>
        <taxon>Bacteria</taxon>
        <taxon>Pseudomonadati</taxon>
        <taxon>Myxococcota</taxon>
        <taxon>Polyangia</taxon>
        <taxon>Polyangiales</taxon>
        <taxon>Polyangiaceae</taxon>
        <taxon>Polyangium</taxon>
    </lineage>
</organism>
<dbReference type="GO" id="GO:0004252">
    <property type="term" value="F:serine-type endopeptidase activity"/>
    <property type="evidence" value="ECO:0007669"/>
    <property type="project" value="InterPro"/>
</dbReference>
<dbReference type="Gene3D" id="2.30.42.10">
    <property type="match status" value="2"/>
</dbReference>
<name>A0A6N7PY15_9BACT</name>
<dbReference type="InterPro" id="IPR009003">
    <property type="entry name" value="Peptidase_S1_PA"/>
</dbReference>
<feature type="active site" description="Charge relay system" evidence="6">
    <location>
        <position position="257"/>
    </location>
</feature>
<dbReference type="PANTHER" id="PTHR43343:SF3">
    <property type="entry name" value="PROTEASE DO-LIKE 8, CHLOROPLASTIC"/>
    <property type="match status" value="1"/>
</dbReference>
<evidence type="ECO:0000256" key="2">
    <source>
        <dbReference type="ARBA" id="ARBA00022729"/>
    </source>
</evidence>
<feature type="binding site" evidence="7">
    <location>
        <begin position="255"/>
        <end position="257"/>
    </location>
    <ligand>
        <name>substrate</name>
    </ligand>
</feature>
<feature type="binding site" evidence="7">
    <location>
        <position position="183"/>
    </location>
    <ligand>
        <name>substrate</name>
    </ligand>
</feature>
<evidence type="ECO:0000313" key="9">
    <source>
        <dbReference type="EMBL" id="MRG97072.1"/>
    </source>
</evidence>
<protein>
    <submittedName>
        <fullName evidence="9">Do family serine endopeptidase</fullName>
    </submittedName>
</protein>
<dbReference type="EMBL" id="WJIE01000015">
    <property type="protein sequence ID" value="MRG97072.1"/>
    <property type="molecule type" value="Genomic_DNA"/>
</dbReference>
<sequence length="501" mass="51247">MSVRSSQRGSSFVARSAIALVLATGMLGSLGCGHEAHATPPPPSTQALAQQVSTEAAAAVTAAATPLAPAPVPATFDVADLAQRVTPVVVNITTTQKVQGGPGFGGVDPFDFFFGPRGGGDRSPRGPDRPMARSALGTGFIIDAEGYIVTNAHVIDGADDVKVRLADEREFAADVVGKDSKLDLALLKLRGASGLPVAALGSSEGLRVGEHVLAVGNPFGLGHTVTLGIVSAKARSIGAGPYDDFIQTDASINPGNSGGPLFNWKGEVIGINTAIRAGANGIGFATPVDALKDVLSQLREKGHVERGKLGLLFQPLTADLGKAFGMDAPKGALVSDLEPGGAAARAGIKPGDIVVAVNGTPILHAEDLPRKVARHAPGTTIKLSLLRGGKPLEVSAKLDALNDVEIDDTRSTRGDGSKAPAAANKFGFRYSDHPSGGVRVDRVTDGESELVPGDVLVEVNGAPVRDAKGLEAALAKLKPGTVAALKIRRGKITRFAALPVK</sequence>
<dbReference type="Gene3D" id="2.40.10.120">
    <property type="match status" value="1"/>
</dbReference>
<dbReference type="SMART" id="SM00228">
    <property type="entry name" value="PDZ"/>
    <property type="match status" value="2"/>
</dbReference>
<accession>A0A6N7PY15</accession>
<dbReference type="PRINTS" id="PR00834">
    <property type="entry name" value="PROTEASES2C"/>
</dbReference>
<dbReference type="PANTHER" id="PTHR43343">
    <property type="entry name" value="PEPTIDASE S12"/>
    <property type="match status" value="1"/>
</dbReference>
<feature type="domain" description="PDZ" evidence="8">
    <location>
        <begin position="405"/>
        <end position="491"/>
    </location>
</feature>
<dbReference type="InterPro" id="IPR001478">
    <property type="entry name" value="PDZ"/>
</dbReference>
<reference evidence="9 10" key="1">
    <citation type="submission" date="2019-10" db="EMBL/GenBank/DDBJ databases">
        <title>A soil myxobacterium in the family Polyangiaceae.</title>
        <authorList>
            <person name="Li Y."/>
            <person name="Wang J."/>
        </authorList>
    </citation>
    <scope>NUCLEOTIDE SEQUENCE [LARGE SCALE GENOMIC DNA]</scope>
    <source>
        <strain evidence="9 10">DSM 14734</strain>
    </source>
</reference>
<dbReference type="InterPro" id="IPR001940">
    <property type="entry name" value="Peptidase_S1C"/>
</dbReference>
<comment type="caution">
    <text evidence="9">The sequence shown here is derived from an EMBL/GenBank/DDBJ whole genome shotgun (WGS) entry which is preliminary data.</text>
</comment>
<keyword evidence="1" id="KW-0645">Protease</keyword>
<evidence type="ECO:0000256" key="4">
    <source>
        <dbReference type="ARBA" id="ARBA00022801"/>
    </source>
</evidence>
<keyword evidence="5" id="KW-0720">Serine protease</keyword>
<feature type="active site" description="Charge relay system" evidence="6">
    <location>
        <position position="183"/>
    </location>
</feature>
<evidence type="ECO:0000313" key="10">
    <source>
        <dbReference type="Proteomes" id="UP000440224"/>
    </source>
</evidence>
<keyword evidence="10" id="KW-1185">Reference proteome</keyword>
<evidence type="ECO:0000256" key="3">
    <source>
        <dbReference type="ARBA" id="ARBA00022737"/>
    </source>
</evidence>
<feature type="binding site" evidence="7">
    <location>
        <position position="153"/>
    </location>
    <ligand>
        <name>substrate</name>
    </ligand>
</feature>
<feature type="binding site" evidence="7">
    <location>
        <begin position="273"/>
        <end position="277"/>
    </location>
    <ligand>
        <name>substrate</name>
    </ligand>
</feature>
<evidence type="ECO:0000259" key="8">
    <source>
        <dbReference type="PROSITE" id="PS50106"/>
    </source>
</evidence>
<proteinExistence type="predicted"/>
<dbReference type="InterPro" id="IPR051201">
    <property type="entry name" value="Chloro_Bact_Ser_Proteases"/>
</dbReference>
<dbReference type="Pfam" id="PF13180">
    <property type="entry name" value="PDZ_2"/>
    <property type="match status" value="2"/>
</dbReference>
<dbReference type="PROSITE" id="PS51257">
    <property type="entry name" value="PROKAR_LIPOPROTEIN"/>
    <property type="match status" value="1"/>
</dbReference>
<dbReference type="PROSITE" id="PS50106">
    <property type="entry name" value="PDZ"/>
    <property type="match status" value="2"/>
</dbReference>
<feature type="active site" description="Charge relay system" evidence="6">
    <location>
        <position position="153"/>
    </location>
</feature>
<keyword evidence="2" id="KW-0732">Signal</keyword>
<dbReference type="InterPro" id="IPR036034">
    <property type="entry name" value="PDZ_sf"/>
</dbReference>
<dbReference type="Pfam" id="PF13365">
    <property type="entry name" value="Trypsin_2"/>
    <property type="match status" value="1"/>
</dbReference>
<dbReference type="NCBIfam" id="TIGR02037">
    <property type="entry name" value="degP_htrA_DO"/>
    <property type="match status" value="1"/>
</dbReference>
<dbReference type="Proteomes" id="UP000440224">
    <property type="component" value="Unassembled WGS sequence"/>
</dbReference>
<dbReference type="InterPro" id="IPR011782">
    <property type="entry name" value="Pept_S1C_Do"/>
</dbReference>
<dbReference type="SUPFAM" id="SSF50156">
    <property type="entry name" value="PDZ domain-like"/>
    <property type="match status" value="2"/>
</dbReference>
<dbReference type="CDD" id="cd10839">
    <property type="entry name" value="cpPDZ1_DegP-like"/>
    <property type="match status" value="1"/>
</dbReference>
<evidence type="ECO:0000256" key="7">
    <source>
        <dbReference type="PIRSR" id="PIRSR611782-2"/>
    </source>
</evidence>
<evidence type="ECO:0000256" key="5">
    <source>
        <dbReference type="ARBA" id="ARBA00022825"/>
    </source>
</evidence>
<keyword evidence="3" id="KW-0677">Repeat</keyword>
<dbReference type="GO" id="GO:0006508">
    <property type="term" value="P:proteolysis"/>
    <property type="evidence" value="ECO:0007669"/>
    <property type="project" value="UniProtKB-KW"/>
</dbReference>
<dbReference type="SUPFAM" id="SSF50494">
    <property type="entry name" value="Trypsin-like serine proteases"/>
    <property type="match status" value="1"/>
</dbReference>
<evidence type="ECO:0000256" key="1">
    <source>
        <dbReference type="ARBA" id="ARBA00022670"/>
    </source>
</evidence>
<feature type="domain" description="PDZ" evidence="8">
    <location>
        <begin position="305"/>
        <end position="362"/>
    </location>
</feature>
<dbReference type="OrthoDB" id="9758917at2"/>
<dbReference type="AlphaFoldDB" id="A0A6N7PY15"/>